<dbReference type="PANTHER" id="PTHR11328">
    <property type="entry name" value="MAJOR FACILITATOR SUPERFAMILY DOMAIN-CONTAINING PROTEIN"/>
    <property type="match status" value="1"/>
</dbReference>
<evidence type="ECO:0000313" key="2">
    <source>
        <dbReference type="EMBL" id="SVD84287.1"/>
    </source>
</evidence>
<dbReference type="PANTHER" id="PTHR11328:SF24">
    <property type="entry name" value="MAJOR FACILITATOR SUPERFAMILY (MFS) PROFILE DOMAIN-CONTAINING PROTEIN"/>
    <property type="match status" value="1"/>
</dbReference>
<evidence type="ECO:0008006" key="3">
    <source>
        <dbReference type="Google" id="ProtNLM"/>
    </source>
</evidence>
<proteinExistence type="predicted"/>
<keyword evidence="1" id="KW-1133">Transmembrane helix</keyword>
<keyword evidence="1" id="KW-0472">Membrane</keyword>
<evidence type="ECO:0000256" key="1">
    <source>
        <dbReference type="SAM" id="Phobius"/>
    </source>
</evidence>
<dbReference type="AlphaFoldDB" id="A0A382YLW1"/>
<feature type="transmembrane region" description="Helical" evidence="1">
    <location>
        <begin position="130"/>
        <end position="155"/>
    </location>
</feature>
<dbReference type="GO" id="GO:0005886">
    <property type="term" value="C:plasma membrane"/>
    <property type="evidence" value="ECO:0007669"/>
    <property type="project" value="TreeGrafter"/>
</dbReference>
<dbReference type="GO" id="GO:0015293">
    <property type="term" value="F:symporter activity"/>
    <property type="evidence" value="ECO:0007669"/>
    <property type="project" value="InterPro"/>
</dbReference>
<organism evidence="2">
    <name type="scientific">marine metagenome</name>
    <dbReference type="NCBI Taxonomy" id="408172"/>
    <lineage>
        <taxon>unclassified sequences</taxon>
        <taxon>metagenomes</taxon>
        <taxon>ecological metagenomes</taxon>
    </lineage>
</organism>
<feature type="transmembrane region" description="Helical" evidence="1">
    <location>
        <begin position="58"/>
        <end position="79"/>
    </location>
</feature>
<dbReference type="Gene3D" id="1.20.1250.20">
    <property type="entry name" value="MFS general substrate transporter like domains"/>
    <property type="match status" value="1"/>
</dbReference>
<name>A0A382YLW1_9ZZZZ</name>
<feature type="transmembrane region" description="Helical" evidence="1">
    <location>
        <begin position="167"/>
        <end position="186"/>
    </location>
</feature>
<gene>
    <name evidence="2" type="ORF">METZ01_LOCUS437141</name>
</gene>
<sequence>MTQQHITQSIPLHTKALHTTESNRLQNSVILAWATPRIAFGIMGTLFGVYLMKFATDVLMIAPAVMGTILALSRLWDGVTDPLIGYLSDRTLSRFGRRRIWMFAAAVPMSISLVGIWSPPESLSALNLVVWMSVCLLLYETASTAFFIPHGALGLELSPHYHERTRLFGYSHMIGIFGVAAGLAALEFISQAEDKRESAYQLSMLAGCAISVMVLYTTY</sequence>
<dbReference type="InterPro" id="IPR039672">
    <property type="entry name" value="MFS_2"/>
</dbReference>
<feature type="transmembrane region" description="Helical" evidence="1">
    <location>
        <begin position="198"/>
        <end position="216"/>
    </location>
</feature>
<accession>A0A382YLW1</accession>
<dbReference type="InterPro" id="IPR036259">
    <property type="entry name" value="MFS_trans_sf"/>
</dbReference>
<reference evidence="2" key="1">
    <citation type="submission" date="2018-05" db="EMBL/GenBank/DDBJ databases">
        <authorList>
            <person name="Lanie J.A."/>
            <person name="Ng W.-L."/>
            <person name="Kazmierczak K.M."/>
            <person name="Andrzejewski T.M."/>
            <person name="Davidsen T.M."/>
            <person name="Wayne K.J."/>
            <person name="Tettelin H."/>
            <person name="Glass J.I."/>
            <person name="Rusch D."/>
            <person name="Podicherti R."/>
            <person name="Tsui H.-C.T."/>
            <person name="Winkler M.E."/>
        </authorList>
    </citation>
    <scope>NUCLEOTIDE SEQUENCE</scope>
</reference>
<feature type="transmembrane region" description="Helical" evidence="1">
    <location>
        <begin position="100"/>
        <end position="118"/>
    </location>
</feature>
<dbReference type="Pfam" id="PF13347">
    <property type="entry name" value="MFS_2"/>
    <property type="match status" value="1"/>
</dbReference>
<feature type="transmembrane region" description="Helical" evidence="1">
    <location>
        <begin position="30"/>
        <end position="52"/>
    </location>
</feature>
<protein>
    <recommendedName>
        <fullName evidence="3">Major facilitator superfamily (MFS) profile domain-containing protein</fullName>
    </recommendedName>
</protein>
<dbReference type="SUPFAM" id="SSF103473">
    <property type="entry name" value="MFS general substrate transporter"/>
    <property type="match status" value="1"/>
</dbReference>
<dbReference type="EMBL" id="UINC01176923">
    <property type="protein sequence ID" value="SVD84287.1"/>
    <property type="molecule type" value="Genomic_DNA"/>
</dbReference>
<dbReference type="GO" id="GO:0008643">
    <property type="term" value="P:carbohydrate transport"/>
    <property type="evidence" value="ECO:0007669"/>
    <property type="project" value="InterPro"/>
</dbReference>
<feature type="non-terminal residue" evidence="2">
    <location>
        <position position="219"/>
    </location>
</feature>
<keyword evidence="1" id="KW-0812">Transmembrane</keyword>